<keyword evidence="6 8" id="KW-1133">Transmembrane helix</keyword>
<dbReference type="Gene3D" id="1.20.1560.10">
    <property type="entry name" value="ABC transporter type 1, transmembrane domain"/>
    <property type="match status" value="2"/>
</dbReference>
<evidence type="ECO:0000256" key="6">
    <source>
        <dbReference type="ARBA" id="ARBA00022989"/>
    </source>
</evidence>
<evidence type="ECO:0000313" key="12">
    <source>
        <dbReference type="Proteomes" id="UP001152888"/>
    </source>
</evidence>
<dbReference type="FunFam" id="3.40.50.300:FF:000482">
    <property type="entry name" value="Multidrug resistance-associated protein member 4"/>
    <property type="match status" value="1"/>
</dbReference>
<feature type="transmembrane region" description="Helical" evidence="8">
    <location>
        <begin position="90"/>
        <end position="115"/>
    </location>
</feature>
<evidence type="ECO:0000256" key="7">
    <source>
        <dbReference type="ARBA" id="ARBA00023136"/>
    </source>
</evidence>
<dbReference type="PROSITE" id="PS50893">
    <property type="entry name" value="ABC_TRANSPORTER_2"/>
    <property type="match status" value="2"/>
</dbReference>
<dbReference type="InterPro" id="IPR011527">
    <property type="entry name" value="ABC1_TM_dom"/>
</dbReference>
<dbReference type="CDD" id="cd03244">
    <property type="entry name" value="ABCC_MRP_domain2"/>
    <property type="match status" value="1"/>
</dbReference>
<feature type="transmembrane region" description="Helical" evidence="8">
    <location>
        <begin position="896"/>
        <end position="915"/>
    </location>
</feature>
<keyword evidence="4" id="KW-0547">Nucleotide-binding</keyword>
<dbReference type="InterPro" id="IPR027417">
    <property type="entry name" value="P-loop_NTPase"/>
</dbReference>
<dbReference type="Pfam" id="PF00005">
    <property type="entry name" value="ABC_tran"/>
    <property type="match status" value="2"/>
</dbReference>
<dbReference type="GO" id="GO:0016887">
    <property type="term" value="F:ATP hydrolysis activity"/>
    <property type="evidence" value="ECO:0007669"/>
    <property type="project" value="InterPro"/>
</dbReference>
<dbReference type="Pfam" id="PF00664">
    <property type="entry name" value="ABC_membrane"/>
    <property type="match status" value="2"/>
</dbReference>
<dbReference type="InterPro" id="IPR003593">
    <property type="entry name" value="AAA+_ATPase"/>
</dbReference>
<keyword evidence="5" id="KW-0067">ATP-binding</keyword>
<feature type="domain" description="ABC transmembrane type-1" evidence="10">
    <location>
        <begin position="95"/>
        <end position="357"/>
    </location>
</feature>
<evidence type="ECO:0000256" key="3">
    <source>
        <dbReference type="ARBA" id="ARBA00022692"/>
    </source>
</evidence>
<evidence type="ECO:0000256" key="8">
    <source>
        <dbReference type="SAM" id="Phobius"/>
    </source>
</evidence>
<dbReference type="GO" id="GO:0005524">
    <property type="term" value="F:ATP binding"/>
    <property type="evidence" value="ECO:0007669"/>
    <property type="project" value="UniProtKB-KW"/>
</dbReference>
<keyword evidence="12" id="KW-1185">Reference proteome</keyword>
<comment type="subcellular location">
    <subcellularLocation>
        <location evidence="1">Membrane</location>
        <topology evidence="1">Multi-pass membrane protein</topology>
    </subcellularLocation>
</comment>
<dbReference type="InterPro" id="IPR050173">
    <property type="entry name" value="ABC_transporter_C-like"/>
</dbReference>
<gene>
    <name evidence="11" type="ORF">ACAOBT_LOCUS16469</name>
</gene>
<dbReference type="CDD" id="cd03250">
    <property type="entry name" value="ABCC_MRP_domain1"/>
    <property type="match status" value="1"/>
</dbReference>
<dbReference type="InterPro" id="IPR044726">
    <property type="entry name" value="ABCC_6TM_D2"/>
</dbReference>
<evidence type="ECO:0008006" key="13">
    <source>
        <dbReference type="Google" id="ProtNLM"/>
    </source>
</evidence>
<dbReference type="SMART" id="SM00382">
    <property type="entry name" value="AAA"/>
    <property type="match status" value="2"/>
</dbReference>
<dbReference type="PANTHER" id="PTHR24223">
    <property type="entry name" value="ATP-BINDING CASSETTE SUB-FAMILY C"/>
    <property type="match status" value="1"/>
</dbReference>
<sequence length="1330" mass="149623">MESAYELHLDNPVKDANWFSKISFSYLIPLLRKAKAKNLEVGDLYNTPKDCESCELGYQLEKRSQAKISEAKGKELRLAICLCELFGLEYFGWGIMLFVYTMLNNVLPLVLASLIRQFSQRADTSEMYLTSAALVLLALANNTLHHHCICGMLRTGIKIRASISTLVYRKIIRLNQNVLGRSTSSGQIINLLSNDLCRIDTMLLHMHTFWILPIQVVIICYLIWRQVGISTLAGVLSMTIFSVPVQGYLSKLTGRLRLKIAEKTDKRVKMMTEIVSGIQVIKMYTWEKPFENLIHFIRKSEVNELTKSSYLNGFYNSCMVFLDRLSLFTTIVCYVLLGNSLTPDKVFSMGQLFNFLQLQAAVHYPMAVTSTSQCWVSLKRLEQFLALEEKEESRIQKCNKGELSLSSVSASWTKVVPTLKHITLHLKPGSLCAIVGPVGAGKSSIIQVLLGELPFSSGTTKVGGDISYASQQPWLFSATARQNIIFGLPYDRKRYNKVVKVCALKKDFMQFPYGDHTVVGDRGASLSGGQRARINLARAVYRQASIYLLDDPLSAVDAHVGKHLFSECIYKYLRGKLRILVTHQLQFLMKADVVIVVNRGEIEAVGTYNELSSQNLDFSKLLKLQEEDNENVDDDDDIGIRRNSVRSSTRSTSSIDSTSDICDVKQFDDNETDTVKHQVKSPLKEYIMASSDNFLIFSLFVVLILSQGMCSGNDYWVAYWTTQEEIRHSGASNPLHLQTSNNETIHIPNIYPNKLPNYSYNLSTDISNMSQKPNSSNFYDDFIYRSKIYHIFKTDIAISIYGILMAIVIVFMVARSIMFFRMCMLSSINLHRTMFTSLLAAPMRFFNTNPSGRILNRFSKDVGAVDELLPMNLIQTIQIGMVVVGILVNVCVANNYAAVAVIILGFVFFKIYEAFKATTKGLKHLEGVTKSPVFTYINSTVTGLASIRSCKIENILVRQFDSHQDVNTSSWWLLAAVQCGLGIWIDALCAVFIACIAFSFIVVQSVLGNTDGSMVGLALQQAFILTGMLQHGLRQACDVISHLTSVERVLQYTAVEPEEHLDEPKDVPSDSWPSKGTIQFQQLYLRYDVTEPFVLKGISFTICDGEKIGVVGRTGAGKSSLIAALFRLAPLEGAIYIDEVDTQKVSLPYLRKHISIIPQEPVLFSASVRYNLDPFEEFGDAEIWRALEEVELKLAVPSLDFLVSEGGGNFSAGERQLLCLARAILRNNRILIMDEATANVDQRTDAFIQETIRRRFKDRTVITIAHRLNTIMDSDRVMVMSSGSVLEFDHPHKLLQIPEGHFHKMVLETGRQMANELEDIALEAYHKKYQ</sequence>
<feature type="transmembrane region" description="Helical" evidence="8">
    <location>
        <begin position="971"/>
        <end position="1003"/>
    </location>
</feature>
<proteinExistence type="predicted"/>
<dbReference type="Gene3D" id="3.40.50.300">
    <property type="entry name" value="P-loop containing nucleotide triphosphate hydrolases"/>
    <property type="match status" value="2"/>
</dbReference>
<evidence type="ECO:0000256" key="2">
    <source>
        <dbReference type="ARBA" id="ARBA00022448"/>
    </source>
</evidence>
<dbReference type="PROSITE" id="PS00211">
    <property type="entry name" value="ABC_TRANSPORTER_1"/>
    <property type="match status" value="2"/>
</dbReference>
<keyword evidence="3 8" id="KW-0812">Transmembrane</keyword>
<dbReference type="FunFam" id="3.40.50.300:FF:000163">
    <property type="entry name" value="Multidrug resistance-associated protein member 4"/>
    <property type="match status" value="1"/>
</dbReference>
<dbReference type="InterPro" id="IPR017871">
    <property type="entry name" value="ABC_transporter-like_CS"/>
</dbReference>
<feature type="domain" description="ABC transporter" evidence="9">
    <location>
        <begin position="403"/>
        <end position="624"/>
    </location>
</feature>
<comment type="caution">
    <text evidence="11">The sequence shown here is derived from an EMBL/GenBank/DDBJ whole genome shotgun (WGS) entry which is preliminary data.</text>
</comment>
<evidence type="ECO:0000259" key="10">
    <source>
        <dbReference type="PROSITE" id="PS50929"/>
    </source>
</evidence>
<dbReference type="PANTHER" id="PTHR24223:SF415">
    <property type="entry name" value="FI20190P1"/>
    <property type="match status" value="1"/>
</dbReference>
<evidence type="ECO:0000256" key="1">
    <source>
        <dbReference type="ARBA" id="ARBA00004141"/>
    </source>
</evidence>
<evidence type="ECO:0000256" key="4">
    <source>
        <dbReference type="ARBA" id="ARBA00022741"/>
    </source>
</evidence>
<dbReference type="EMBL" id="CAKOFQ010006970">
    <property type="protein sequence ID" value="CAH1985087.1"/>
    <property type="molecule type" value="Genomic_DNA"/>
</dbReference>
<feature type="transmembrane region" description="Helical" evidence="8">
    <location>
        <begin position="230"/>
        <end position="249"/>
    </location>
</feature>
<keyword evidence="7 8" id="KW-0472">Membrane</keyword>
<dbReference type="GO" id="GO:0140359">
    <property type="term" value="F:ABC-type transporter activity"/>
    <property type="evidence" value="ECO:0007669"/>
    <property type="project" value="InterPro"/>
</dbReference>
<dbReference type="PROSITE" id="PS50929">
    <property type="entry name" value="ABC_TM1F"/>
    <property type="match status" value="2"/>
</dbReference>
<evidence type="ECO:0000259" key="9">
    <source>
        <dbReference type="PROSITE" id="PS50893"/>
    </source>
</evidence>
<feature type="domain" description="ABC transmembrane type-1" evidence="10">
    <location>
        <begin position="776"/>
        <end position="1041"/>
    </location>
</feature>
<dbReference type="CDD" id="cd18580">
    <property type="entry name" value="ABC_6TM_ABCC_D2"/>
    <property type="match status" value="1"/>
</dbReference>
<evidence type="ECO:0000313" key="11">
    <source>
        <dbReference type="EMBL" id="CAH1985087.1"/>
    </source>
</evidence>
<dbReference type="Proteomes" id="UP001152888">
    <property type="component" value="Unassembled WGS sequence"/>
</dbReference>
<reference evidence="11" key="1">
    <citation type="submission" date="2022-03" db="EMBL/GenBank/DDBJ databases">
        <authorList>
            <person name="Sayadi A."/>
        </authorList>
    </citation>
    <scope>NUCLEOTIDE SEQUENCE</scope>
</reference>
<dbReference type="OrthoDB" id="6500128at2759"/>
<feature type="transmembrane region" description="Helical" evidence="8">
    <location>
        <begin position="203"/>
        <end position="224"/>
    </location>
</feature>
<protein>
    <recommendedName>
        <fullName evidence="13">Multidrug resistance-associated protein lethal(2)03659</fullName>
    </recommendedName>
</protein>
<dbReference type="InterPro" id="IPR003439">
    <property type="entry name" value="ABC_transporter-like_ATP-bd"/>
</dbReference>
<dbReference type="GO" id="GO:0016020">
    <property type="term" value="C:membrane"/>
    <property type="evidence" value="ECO:0007669"/>
    <property type="project" value="UniProtKB-SubCell"/>
</dbReference>
<dbReference type="InterPro" id="IPR036640">
    <property type="entry name" value="ABC1_TM_sf"/>
</dbReference>
<feature type="transmembrane region" description="Helical" evidence="8">
    <location>
        <begin position="127"/>
        <end position="144"/>
    </location>
</feature>
<name>A0A9P0KXR7_ACAOB</name>
<dbReference type="CDD" id="cd18579">
    <property type="entry name" value="ABC_6TM_ABCC_D1"/>
    <property type="match status" value="1"/>
</dbReference>
<dbReference type="SUPFAM" id="SSF52540">
    <property type="entry name" value="P-loop containing nucleoside triphosphate hydrolases"/>
    <property type="match status" value="2"/>
</dbReference>
<dbReference type="InterPro" id="IPR044746">
    <property type="entry name" value="ABCC_6TM_D1"/>
</dbReference>
<feature type="domain" description="ABC transporter" evidence="9">
    <location>
        <begin position="1078"/>
        <end position="1307"/>
    </location>
</feature>
<organism evidence="11 12">
    <name type="scientific">Acanthoscelides obtectus</name>
    <name type="common">Bean weevil</name>
    <name type="synonym">Bruchus obtectus</name>
    <dbReference type="NCBI Taxonomy" id="200917"/>
    <lineage>
        <taxon>Eukaryota</taxon>
        <taxon>Metazoa</taxon>
        <taxon>Ecdysozoa</taxon>
        <taxon>Arthropoda</taxon>
        <taxon>Hexapoda</taxon>
        <taxon>Insecta</taxon>
        <taxon>Pterygota</taxon>
        <taxon>Neoptera</taxon>
        <taxon>Endopterygota</taxon>
        <taxon>Coleoptera</taxon>
        <taxon>Polyphaga</taxon>
        <taxon>Cucujiformia</taxon>
        <taxon>Chrysomeloidea</taxon>
        <taxon>Chrysomelidae</taxon>
        <taxon>Bruchinae</taxon>
        <taxon>Bruchini</taxon>
        <taxon>Acanthoscelides</taxon>
    </lineage>
</organism>
<accession>A0A9P0KXR7</accession>
<dbReference type="SUPFAM" id="SSF90123">
    <property type="entry name" value="ABC transporter transmembrane region"/>
    <property type="match status" value="2"/>
</dbReference>
<evidence type="ECO:0000256" key="5">
    <source>
        <dbReference type="ARBA" id="ARBA00022840"/>
    </source>
</evidence>
<dbReference type="FunFam" id="1.20.1560.10:FF:000026">
    <property type="entry name" value="Multidrug resistance-associated protein lethal(2)03659"/>
    <property type="match status" value="1"/>
</dbReference>
<keyword evidence="2" id="KW-0813">Transport</keyword>
<feature type="transmembrane region" description="Helical" evidence="8">
    <location>
        <begin position="796"/>
        <end position="818"/>
    </location>
</feature>